<reference evidence="1 2" key="1">
    <citation type="submission" date="2019-02" db="EMBL/GenBank/DDBJ databases">
        <title>Deep-cultivation of Planctomycetes and their phenomic and genomic characterization uncovers novel biology.</title>
        <authorList>
            <person name="Wiegand S."/>
            <person name="Jogler M."/>
            <person name="Boedeker C."/>
            <person name="Pinto D."/>
            <person name="Vollmers J."/>
            <person name="Rivas-Marin E."/>
            <person name="Kohn T."/>
            <person name="Peeters S.H."/>
            <person name="Heuer A."/>
            <person name="Rast P."/>
            <person name="Oberbeckmann S."/>
            <person name="Bunk B."/>
            <person name="Jeske O."/>
            <person name="Meyerdierks A."/>
            <person name="Storesund J.E."/>
            <person name="Kallscheuer N."/>
            <person name="Luecker S."/>
            <person name="Lage O.M."/>
            <person name="Pohl T."/>
            <person name="Merkel B.J."/>
            <person name="Hornburger P."/>
            <person name="Mueller R.-W."/>
            <person name="Bruemmer F."/>
            <person name="Labrenz M."/>
            <person name="Spormann A.M."/>
            <person name="Op den Camp H."/>
            <person name="Overmann J."/>
            <person name="Amann R."/>
            <person name="Jetten M.S.M."/>
            <person name="Mascher T."/>
            <person name="Medema M.H."/>
            <person name="Devos D.P."/>
            <person name="Kaster A.-K."/>
            <person name="Ovreas L."/>
            <person name="Rohde M."/>
            <person name="Galperin M.Y."/>
            <person name="Jogler C."/>
        </authorList>
    </citation>
    <scope>NUCLEOTIDE SEQUENCE [LARGE SCALE GENOMIC DNA]</scope>
    <source>
        <strain evidence="1 2">KS4</strain>
    </source>
</reference>
<sequence>MNDKAALQGSFFLCADIVLCKDEIRGDVIVNVATR</sequence>
<organism evidence="1 2">
    <name type="scientific">Poriferisphaera corsica</name>
    <dbReference type="NCBI Taxonomy" id="2528020"/>
    <lineage>
        <taxon>Bacteria</taxon>
        <taxon>Pseudomonadati</taxon>
        <taxon>Planctomycetota</taxon>
        <taxon>Phycisphaerae</taxon>
        <taxon>Phycisphaerales</taxon>
        <taxon>Phycisphaeraceae</taxon>
        <taxon>Poriferisphaera</taxon>
    </lineage>
</organism>
<keyword evidence="2" id="KW-1185">Reference proteome</keyword>
<gene>
    <name evidence="1" type="ORF">KS4_11910</name>
</gene>
<evidence type="ECO:0000313" key="1">
    <source>
        <dbReference type="EMBL" id="QDU33146.1"/>
    </source>
</evidence>
<proteinExistence type="predicted"/>
<evidence type="ECO:0000313" key="2">
    <source>
        <dbReference type="Proteomes" id="UP000317369"/>
    </source>
</evidence>
<dbReference type="EMBL" id="CP036425">
    <property type="protein sequence ID" value="QDU33146.1"/>
    <property type="molecule type" value="Genomic_DNA"/>
</dbReference>
<dbReference type="KEGG" id="pcor:KS4_11910"/>
<accession>A0A517YSF0</accession>
<dbReference type="AlphaFoldDB" id="A0A517YSF0"/>
<name>A0A517YSF0_9BACT</name>
<dbReference type="Proteomes" id="UP000317369">
    <property type="component" value="Chromosome"/>
</dbReference>
<protein>
    <submittedName>
        <fullName evidence="1">Uncharacterized protein</fullName>
    </submittedName>
</protein>